<dbReference type="Proteomes" id="UP000463051">
    <property type="component" value="Unassembled WGS sequence"/>
</dbReference>
<organism evidence="1 2">
    <name type="scientific">Paenibacillus monticola</name>
    <dbReference type="NCBI Taxonomy" id="2666075"/>
    <lineage>
        <taxon>Bacteria</taxon>
        <taxon>Bacillati</taxon>
        <taxon>Bacillota</taxon>
        <taxon>Bacilli</taxon>
        <taxon>Bacillales</taxon>
        <taxon>Paenibacillaceae</taxon>
        <taxon>Paenibacillus</taxon>
    </lineage>
</organism>
<dbReference type="AlphaFoldDB" id="A0A7X2H8S3"/>
<reference evidence="1 2" key="1">
    <citation type="submission" date="2019-11" db="EMBL/GenBank/DDBJ databases">
        <title>Paenibacillus monticola sp. nov., a novel PGPR strain isolated from mountain sample in China.</title>
        <authorList>
            <person name="Zhao Q."/>
            <person name="Li H.-P."/>
            <person name="Zhang J.-L."/>
        </authorList>
    </citation>
    <scope>NUCLEOTIDE SEQUENCE [LARGE SCALE GENOMIC DNA]</scope>
    <source>
        <strain evidence="1 2">LC-T2</strain>
    </source>
</reference>
<gene>
    <name evidence="1" type="ORF">GJB61_21700</name>
</gene>
<evidence type="ECO:0000313" key="2">
    <source>
        <dbReference type="Proteomes" id="UP000463051"/>
    </source>
</evidence>
<comment type="caution">
    <text evidence="1">The sequence shown here is derived from an EMBL/GenBank/DDBJ whole genome shotgun (WGS) entry which is preliminary data.</text>
</comment>
<sequence length="54" mass="5780">METLNNDYKFAALGEQEAAVEVIRNAEAALAQLTGNPTVTLIAYEKSGATHSKE</sequence>
<accession>A0A7X2H8S3</accession>
<dbReference type="RefSeq" id="WP_154121117.1">
    <property type="nucleotide sequence ID" value="NZ_WJXB01000010.1"/>
</dbReference>
<proteinExistence type="predicted"/>
<name>A0A7X2H8S3_9BACL</name>
<dbReference type="EMBL" id="WJXB01000010">
    <property type="protein sequence ID" value="MRN55601.1"/>
    <property type="molecule type" value="Genomic_DNA"/>
</dbReference>
<evidence type="ECO:0000313" key="1">
    <source>
        <dbReference type="EMBL" id="MRN55601.1"/>
    </source>
</evidence>
<protein>
    <submittedName>
        <fullName evidence="1">Uncharacterized protein</fullName>
    </submittedName>
</protein>
<keyword evidence="2" id="KW-1185">Reference proteome</keyword>